<reference evidence="1 2" key="1">
    <citation type="submission" date="2020-04" db="EMBL/GenBank/DDBJ databases">
        <title>Whole-genome sequencing of Vibrio spp. from China reveals different genetic environments of blaCTX-M-14 among diverse lineages.</title>
        <authorList>
            <person name="Zheng Z."/>
            <person name="Ye L."/>
            <person name="Chen S."/>
        </authorList>
    </citation>
    <scope>NUCLEOTIDE SEQUENCE [LARGE SCALE GENOMIC DNA]</scope>
    <source>
        <strain evidence="1 2">Vb1636</strain>
    </source>
</reference>
<dbReference type="InterPro" id="IPR051533">
    <property type="entry name" value="WaaL-like"/>
</dbReference>
<dbReference type="Proteomes" id="UP000565155">
    <property type="component" value="Unassembled WGS sequence"/>
</dbReference>
<evidence type="ECO:0000313" key="2">
    <source>
        <dbReference type="Proteomes" id="UP000565155"/>
    </source>
</evidence>
<dbReference type="RefSeq" id="WP_042522617.1">
    <property type="nucleotide sequence ID" value="NZ_CP071058.1"/>
</dbReference>
<sequence>MLSLNLEPMKRLEGHVYLFTLLAPLSVTKWNKVVLVVLFLSAALSVGYYFLLARKIKFEKYSLTTCGLFLAVFLVSLFSIVFNRDYLVTEYLRTVIIGRLFTFTALVLNLLVILMWLPSANEKSVKKLLYYGLFTTFTFVILGYWQLISKQLGIPFFIDTRDWMHGVPAALRSVFPSRITSIAEEPNFLSPILMECLILIALLIRSKFWSVVLLGMTTIIVVLSFSGGAYVNFALLCAFVFFYIFLKTATTGKTRISHFVIMLAVVFFIGVIVYFGALFLEFIYYKLQHEASGGSSRSQFMISFSNLIAESSITQLIFGHGLGTMSVLDSFGMRSEDYLFRITNNYVLDMFWEGGAIGVFLIFSFFTALILPGIKHGFLSRYYFLGALMGFQILVTSSYRSEYLSTHFTWAVLITLCIYKLAEFKRNVID</sequence>
<proteinExistence type="predicted"/>
<dbReference type="PANTHER" id="PTHR37422:SF17">
    <property type="entry name" value="O-ANTIGEN LIGASE"/>
    <property type="match status" value="1"/>
</dbReference>
<dbReference type="EMBL" id="JABCMA010000001">
    <property type="protein sequence ID" value="NMR72299.1"/>
    <property type="molecule type" value="Genomic_DNA"/>
</dbReference>
<dbReference type="OrthoDB" id="5901426at2"/>
<dbReference type="PANTHER" id="PTHR37422">
    <property type="entry name" value="TEICHURONIC ACID BIOSYNTHESIS PROTEIN TUAE"/>
    <property type="match status" value="1"/>
</dbReference>
<organism evidence="1 2">
    <name type="scientific">Vibrio alginolyticus</name>
    <dbReference type="NCBI Taxonomy" id="663"/>
    <lineage>
        <taxon>Bacteria</taxon>
        <taxon>Pseudomonadati</taxon>
        <taxon>Pseudomonadota</taxon>
        <taxon>Gammaproteobacteria</taxon>
        <taxon>Vibrionales</taxon>
        <taxon>Vibrionaceae</taxon>
        <taxon>Vibrio</taxon>
    </lineage>
</organism>
<gene>
    <name evidence="1" type="ORF">HKB35_01525</name>
</gene>
<accession>A0A0P7EM19</accession>
<evidence type="ECO:0000313" key="1">
    <source>
        <dbReference type="EMBL" id="NMR72299.1"/>
    </source>
</evidence>
<protein>
    <submittedName>
        <fullName evidence="1">Uncharacterized protein</fullName>
    </submittedName>
</protein>
<comment type="caution">
    <text evidence="1">The sequence shown here is derived from an EMBL/GenBank/DDBJ whole genome shotgun (WGS) entry which is preliminary data.</text>
</comment>
<dbReference type="AlphaFoldDB" id="A0A0P7EM19"/>
<name>A0A0P7EM19_VIBAL</name>